<dbReference type="RefSeq" id="WP_256296285.1">
    <property type="nucleotide sequence ID" value="NZ_JAOQKE010000001.1"/>
</dbReference>
<dbReference type="SUPFAM" id="SSF81301">
    <property type="entry name" value="Nucleotidyltransferase"/>
    <property type="match status" value="1"/>
</dbReference>
<comment type="caution">
    <text evidence="2">The sequence shown here is derived from an EMBL/GenBank/DDBJ whole genome shotgun (WGS) entry which is preliminary data.</text>
</comment>
<keyword evidence="3" id="KW-1185">Reference proteome</keyword>
<dbReference type="Proteomes" id="UP001652338">
    <property type="component" value="Unassembled WGS sequence"/>
</dbReference>
<feature type="domain" description="Polymerase beta nucleotidyltransferase" evidence="1">
    <location>
        <begin position="12"/>
        <end position="93"/>
    </location>
</feature>
<dbReference type="InterPro" id="IPR041633">
    <property type="entry name" value="Polbeta"/>
</dbReference>
<dbReference type="EMBL" id="JAOQKE010000001">
    <property type="protein sequence ID" value="MCU6723878.1"/>
    <property type="molecule type" value="Genomic_DNA"/>
</dbReference>
<dbReference type="CDD" id="cd05403">
    <property type="entry name" value="NT_KNTase_like"/>
    <property type="match status" value="1"/>
</dbReference>
<dbReference type="Pfam" id="PF18765">
    <property type="entry name" value="Polbeta"/>
    <property type="match status" value="1"/>
</dbReference>
<name>A0ABT2SHD7_9FIRM</name>
<dbReference type="Gene3D" id="3.30.460.10">
    <property type="entry name" value="Beta Polymerase, domain 2"/>
    <property type="match status" value="1"/>
</dbReference>
<protein>
    <submittedName>
        <fullName evidence="2">Nucleotidyltransferase domain-containing protein</fullName>
    </submittedName>
</protein>
<gene>
    <name evidence="2" type="ORF">OCV47_00670</name>
</gene>
<evidence type="ECO:0000313" key="3">
    <source>
        <dbReference type="Proteomes" id="UP001652338"/>
    </source>
</evidence>
<accession>A0ABT2SHD7</accession>
<organism evidence="2 3">
    <name type="scientific">Muricoprocola aceti</name>
    <dbReference type="NCBI Taxonomy" id="2981772"/>
    <lineage>
        <taxon>Bacteria</taxon>
        <taxon>Bacillati</taxon>
        <taxon>Bacillota</taxon>
        <taxon>Clostridia</taxon>
        <taxon>Lachnospirales</taxon>
        <taxon>Lachnospiraceae</taxon>
        <taxon>Muricoprocola</taxon>
    </lineage>
</organism>
<evidence type="ECO:0000259" key="1">
    <source>
        <dbReference type="Pfam" id="PF18765"/>
    </source>
</evidence>
<proteinExistence type="predicted"/>
<sequence>MNVMPVSEVIAKVAEVCKKNKVKRLDLFGSFATGTATDTSDIDFVVYGCRDFWKLENDISQIDTLRKIDLFDYDSIKNEYLLEDIKKYGKQIY</sequence>
<reference evidence="2 3" key="1">
    <citation type="journal article" date="2021" name="ISME Commun">
        <title>Automated analysis of genomic sequences facilitates high-throughput and comprehensive description of bacteria.</title>
        <authorList>
            <person name="Hitch T.C.A."/>
        </authorList>
    </citation>
    <scope>NUCLEOTIDE SEQUENCE [LARGE SCALE GENOMIC DNA]</scope>
    <source>
        <strain evidence="2 3">Sanger_29</strain>
    </source>
</reference>
<dbReference type="InterPro" id="IPR043519">
    <property type="entry name" value="NT_sf"/>
</dbReference>
<evidence type="ECO:0000313" key="2">
    <source>
        <dbReference type="EMBL" id="MCU6723878.1"/>
    </source>
</evidence>